<dbReference type="EMBL" id="QYUP01000168">
    <property type="protein sequence ID" value="RJG09536.1"/>
    <property type="molecule type" value="Genomic_DNA"/>
</dbReference>
<comment type="caution">
    <text evidence="2">The sequence shown here is derived from an EMBL/GenBank/DDBJ whole genome shotgun (WGS) entry which is preliminary data.</text>
</comment>
<protein>
    <submittedName>
        <fullName evidence="2">Uncharacterized protein</fullName>
    </submittedName>
</protein>
<name>A0A418XAK9_9BURK</name>
<proteinExistence type="predicted"/>
<evidence type="ECO:0000313" key="2">
    <source>
        <dbReference type="EMBL" id="RJG09536.1"/>
    </source>
</evidence>
<dbReference type="OrthoDB" id="8703271at2"/>
<dbReference type="AlphaFoldDB" id="A0A418XAK9"/>
<gene>
    <name evidence="2" type="ORF">D3872_22255</name>
</gene>
<reference evidence="2 3" key="1">
    <citation type="submission" date="2018-09" db="EMBL/GenBank/DDBJ databases">
        <authorList>
            <person name="Zhu H."/>
        </authorList>
    </citation>
    <scope>NUCLEOTIDE SEQUENCE [LARGE SCALE GENOMIC DNA]</scope>
    <source>
        <strain evidence="2 3">K1S02-61</strain>
    </source>
</reference>
<feature type="chain" id="PRO_5019491731" evidence="1">
    <location>
        <begin position="17"/>
        <end position="147"/>
    </location>
</feature>
<keyword evidence="3" id="KW-1185">Reference proteome</keyword>
<accession>A0A418XAK9</accession>
<organism evidence="2 3">
    <name type="scientific">Massilia cavernae</name>
    <dbReference type="NCBI Taxonomy" id="2320864"/>
    <lineage>
        <taxon>Bacteria</taxon>
        <taxon>Pseudomonadati</taxon>
        <taxon>Pseudomonadota</taxon>
        <taxon>Betaproteobacteria</taxon>
        <taxon>Burkholderiales</taxon>
        <taxon>Oxalobacteraceae</taxon>
        <taxon>Telluria group</taxon>
        <taxon>Massilia</taxon>
    </lineage>
</organism>
<evidence type="ECO:0000256" key="1">
    <source>
        <dbReference type="SAM" id="SignalP"/>
    </source>
</evidence>
<sequence length="147" mass="15893">MRLFFALLLASGTALADDGSILRCRDIGDAAKRLACYDAIAIAITPGAKPVAATPAQARHAAEKSFGLVKKEDEIEAIQSHIPGSFDGWESRQHIKLANGQVWQIVDDSTGVVYGKDLKVTVERGAMGAMYLQIEGTRKSPKVRRVQ</sequence>
<feature type="signal peptide" evidence="1">
    <location>
        <begin position="1"/>
        <end position="16"/>
    </location>
</feature>
<dbReference type="Proteomes" id="UP000284006">
    <property type="component" value="Unassembled WGS sequence"/>
</dbReference>
<evidence type="ECO:0000313" key="3">
    <source>
        <dbReference type="Proteomes" id="UP000284006"/>
    </source>
</evidence>
<keyword evidence="1" id="KW-0732">Signal</keyword>
<dbReference type="RefSeq" id="WP_119812836.1">
    <property type="nucleotide sequence ID" value="NZ_QYUP01000168.1"/>
</dbReference>